<keyword evidence="1" id="KW-0812">Transmembrane</keyword>
<dbReference type="RefSeq" id="WP_208195063.1">
    <property type="nucleotide sequence ID" value="NZ_CP076023.1"/>
</dbReference>
<organism evidence="2 3">
    <name type="scientific">Cellulomonas dongxiuzhuiae</name>
    <dbReference type="NCBI Taxonomy" id="2819979"/>
    <lineage>
        <taxon>Bacteria</taxon>
        <taxon>Bacillati</taxon>
        <taxon>Actinomycetota</taxon>
        <taxon>Actinomycetes</taxon>
        <taxon>Micrococcales</taxon>
        <taxon>Cellulomonadaceae</taxon>
        <taxon>Cellulomonas</taxon>
    </lineage>
</organism>
<proteinExistence type="predicted"/>
<keyword evidence="1" id="KW-0472">Membrane</keyword>
<evidence type="ECO:0000313" key="2">
    <source>
        <dbReference type="EMBL" id="QWC14553.1"/>
    </source>
</evidence>
<dbReference type="Proteomes" id="UP000679335">
    <property type="component" value="Chromosome"/>
</dbReference>
<protein>
    <submittedName>
        <fullName evidence="2">Uncharacterized protein</fullName>
    </submittedName>
</protein>
<keyword evidence="3" id="KW-1185">Reference proteome</keyword>
<evidence type="ECO:0000256" key="1">
    <source>
        <dbReference type="SAM" id="Phobius"/>
    </source>
</evidence>
<accession>A0ABX8GF90</accession>
<feature type="transmembrane region" description="Helical" evidence="1">
    <location>
        <begin position="118"/>
        <end position="141"/>
    </location>
</feature>
<dbReference type="EMBL" id="CP076023">
    <property type="protein sequence ID" value="QWC14553.1"/>
    <property type="molecule type" value="Genomic_DNA"/>
</dbReference>
<sequence>MHPALVAGIWAGALLLSSAGGWFVTRLVLRLASRSRDAGRRRGHGPVLLERLSVSDGPEGEGAQIVLRGGTWIGVLERLAVTGSVLAGVPEGVAVVVAVKGLGRYPELRENPGASERFVIGTLASLLWSAVIGLAAARVLLL</sequence>
<keyword evidence="1" id="KW-1133">Transmembrane helix</keyword>
<evidence type="ECO:0000313" key="3">
    <source>
        <dbReference type="Proteomes" id="UP000679335"/>
    </source>
</evidence>
<name>A0ABX8GF90_9CELL</name>
<reference evidence="2 3" key="1">
    <citation type="submission" date="2021-05" db="EMBL/GenBank/DDBJ databases">
        <title>Novel species in genus Cellulomonas.</title>
        <authorList>
            <person name="Zhang G."/>
        </authorList>
    </citation>
    <scope>NUCLEOTIDE SEQUENCE [LARGE SCALE GENOMIC DNA]</scope>
    <source>
        <strain evidence="3">zg-ZUI157</strain>
    </source>
</reference>
<gene>
    <name evidence="2" type="ORF">KKR89_09090</name>
</gene>